<protein>
    <submittedName>
        <fullName evidence="1">Uncharacterized protein</fullName>
    </submittedName>
</protein>
<evidence type="ECO:0000313" key="1">
    <source>
        <dbReference type="EMBL" id="MBX64489.1"/>
    </source>
</evidence>
<proteinExistence type="predicted"/>
<accession>A0A2P2QC35</accession>
<organism evidence="1">
    <name type="scientific">Rhizophora mucronata</name>
    <name type="common">Asiatic mangrove</name>
    <dbReference type="NCBI Taxonomy" id="61149"/>
    <lineage>
        <taxon>Eukaryota</taxon>
        <taxon>Viridiplantae</taxon>
        <taxon>Streptophyta</taxon>
        <taxon>Embryophyta</taxon>
        <taxon>Tracheophyta</taxon>
        <taxon>Spermatophyta</taxon>
        <taxon>Magnoliopsida</taxon>
        <taxon>eudicotyledons</taxon>
        <taxon>Gunneridae</taxon>
        <taxon>Pentapetalae</taxon>
        <taxon>rosids</taxon>
        <taxon>fabids</taxon>
        <taxon>Malpighiales</taxon>
        <taxon>Rhizophoraceae</taxon>
        <taxon>Rhizophora</taxon>
    </lineage>
</organism>
<name>A0A2P2QC35_RHIMU</name>
<reference evidence="1" key="1">
    <citation type="submission" date="2018-02" db="EMBL/GenBank/DDBJ databases">
        <title>Rhizophora mucronata_Transcriptome.</title>
        <authorList>
            <person name="Meera S.P."/>
            <person name="Sreeshan A."/>
            <person name="Augustine A."/>
        </authorList>
    </citation>
    <scope>NUCLEOTIDE SEQUENCE</scope>
    <source>
        <tissue evidence="1">Leaf</tissue>
    </source>
</reference>
<dbReference type="EMBL" id="GGEC01084005">
    <property type="protein sequence ID" value="MBX64489.1"/>
    <property type="molecule type" value="Transcribed_RNA"/>
</dbReference>
<sequence>MVSSHADYRFGNRSWSKWGPLSRTACPRIPPMFLPWTRGRYSSNSTENAWKASQEKFWLTSG</sequence>
<dbReference type="AlphaFoldDB" id="A0A2P2QC35"/>